<dbReference type="AlphaFoldDB" id="A0A6N9H4X3"/>
<protein>
    <submittedName>
        <fullName evidence="2">Peptidase</fullName>
    </submittedName>
</protein>
<evidence type="ECO:0000256" key="1">
    <source>
        <dbReference type="SAM" id="Phobius"/>
    </source>
</evidence>
<keyword evidence="1" id="KW-0812">Transmembrane</keyword>
<keyword evidence="3" id="KW-1185">Reference proteome</keyword>
<feature type="transmembrane region" description="Helical" evidence="1">
    <location>
        <begin position="81"/>
        <end position="107"/>
    </location>
</feature>
<dbReference type="Proteomes" id="UP000469215">
    <property type="component" value="Unassembled WGS sequence"/>
</dbReference>
<dbReference type="RefSeq" id="WP_160952545.1">
    <property type="nucleotide sequence ID" value="NZ_WWEQ01000010.1"/>
</dbReference>
<feature type="transmembrane region" description="Helical" evidence="1">
    <location>
        <begin position="6"/>
        <end position="28"/>
    </location>
</feature>
<comment type="caution">
    <text evidence="2">The sequence shown here is derived from an EMBL/GenBank/DDBJ whole genome shotgun (WGS) entry which is preliminary data.</text>
</comment>
<reference evidence="2 3" key="1">
    <citation type="submission" date="2020-01" db="EMBL/GenBank/DDBJ databases">
        <authorList>
            <person name="Deng T."/>
        </authorList>
    </citation>
    <scope>NUCLEOTIDE SEQUENCE [LARGE SCALE GENOMIC DNA]</scope>
    <source>
        <strain evidence="2 3">5221</strain>
    </source>
</reference>
<organism evidence="2 3">
    <name type="scientific">Brevibacterium rongguiense</name>
    <dbReference type="NCBI Taxonomy" id="2695267"/>
    <lineage>
        <taxon>Bacteria</taxon>
        <taxon>Bacillati</taxon>
        <taxon>Actinomycetota</taxon>
        <taxon>Actinomycetes</taxon>
        <taxon>Micrococcales</taxon>
        <taxon>Brevibacteriaceae</taxon>
        <taxon>Brevibacterium</taxon>
    </lineage>
</organism>
<sequence length="108" mass="11066">MTIDWYAFLVVFVVALVGAGVLVTLYALGLRLLVAAGRPPVVPPAEFPDAITVLTPKQAAKAEKKAAKAAKKVALSPAQQTLVLALAYACFGLCGACVLAAVALLVFG</sequence>
<proteinExistence type="predicted"/>
<evidence type="ECO:0000313" key="3">
    <source>
        <dbReference type="Proteomes" id="UP000469215"/>
    </source>
</evidence>
<keyword evidence="1" id="KW-0472">Membrane</keyword>
<evidence type="ECO:0000313" key="2">
    <source>
        <dbReference type="EMBL" id="MYM19108.1"/>
    </source>
</evidence>
<name>A0A6N9H4X3_9MICO</name>
<dbReference type="EMBL" id="WWEQ01000010">
    <property type="protein sequence ID" value="MYM19108.1"/>
    <property type="molecule type" value="Genomic_DNA"/>
</dbReference>
<accession>A0A6N9H4X3</accession>
<gene>
    <name evidence="2" type="ORF">GSY69_03750</name>
</gene>
<keyword evidence="1" id="KW-1133">Transmembrane helix</keyword>